<keyword evidence="6 8" id="KW-0446">Lipid-binding</keyword>
<evidence type="ECO:0000313" key="11">
    <source>
        <dbReference type="Proteomes" id="UP000019149"/>
    </source>
</evidence>
<dbReference type="OMA" id="IAMPRGP"/>
<dbReference type="PANTHER" id="PTHR21427:SF19">
    <property type="entry name" value="UBIQUINONE BIOSYNTHESIS PROTEIN COQ9, MITOCHONDRIAL"/>
    <property type="match status" value="1"/>
</dbReference>
<evidence type="ECO:0000259" key="9">
    <source>
        <dbReference type="Pfam" id="PF08511"/>
    </source>
</evidence>
<feature type="domain" description="COQ9 C-terminal" evidence="9">
    <location>
        <begin position="231"/>
        <end position="303"/>
    </location>
</feature>
<dbReference type="KEGG" id="egl:EGR_04736"/>
<keyword evidence="10" id="KW-0830">Ubiquinone</keyword>
<keyword evidence="4 8" id="KW-0831">Ubiquinone biosynthesis</keyword>
<protein>
    <recommendedName>
        <fullName evidence="8">Ubiquinone biosynthesis protein</fullName>
    </recommendedName>
</protein>
<comment type="subcellular location">
    <subcellularLocation>
        <location evidence="1 8">Mitochondrion</location>
    </subcellularLocation>
</comment>
<accession>W6V2Y0</accession>
<dbReference type="GO" id="GO:0006744">
    <property type="term" value="P:ubiquinone biosynthetic process"/>
    <property type="evidence" value="ECO:0007669"/>
    <property type="project" value="UniProtKB-UniRule"/>
</dbReference>
<sequence length="433" mass="48821">MIRSWTNFKHSIHWFGTLAICRRSILTAPQIEALTNNCSHISPKTSKGLPIYRSVGVSTTTDSTEGMTYAAGAGESDSDSGNFSEGMRTDSLEKMCERALEGAVAHVPTLGWSRDSLEVACMELGLPPGLHSIAMPRGPIDLVLYFYESRNHHLADVLAKWRKEEVADGKEYIIAKPNSFGFEAPPPFKTKQETDAFLRRAIEYRLQTNNEVYPQWGQAMGLLALPQNIPAAIGLEAQLVDEIWAQAGDRSVDVSHRINWYAKRLGLAYVYKLTELFYIQDTSPDHKATWEFLDRRIADLRAMKEAKLKGIASMLREGFFAAGHVYYNSITAEGMPQHQWNNRSIDKHSPRTSWVGIVEAVRFVSHQPIPDFAALLGVECVNKSVQNSAFFLHVWCVREIYLHRAYLTQLDWEISPLLSRAEKCAAVLRLCKM</sequence>
<gene>
    <name evidence="10" type="ORF">EGR_04736</name>
</gene>
<dbReference type="GO" id="GO:0008289">
    <property type="term" value="F:lipid binding"/>
    <property type="evidence" value="ECO:0007669"/>
    <property type="project" value="UniProtKB-UniRule"/>
</dbReference>
<organism evidence="10 11">
    <name type="scientific">Echinococcus granulosus</name>
    <name type="common">Hydatid tapeworm</name>
    <dbReference type="NCBI Taxonomy" id="6210"/>
    <lineage>
        <taxon>Eukaryota</taxon>
        <taxon>Metazoa</taxon>
        <taxon>Spiralia</taxon>
        <taxon>Lophotrochozoa</taxon>
        <taxon>Platyhelminthes</taxon>
        <taxon>Cestoda</taxon>
        <taxon>Eucestoda</taxon>
        <taxon>Cyclophyllidea</taxon>
        <taxon>Taeniidae</taxon>
        <taxon>Echinococcus</taxon>
        <taxon>Echinococcus granulosus group</taxon>
    </lineage>
</organism>
<evidence type="ECO:0000256" key="1">
    <source>
        <dbReference type="ARBA" id="ARBA00004173"/>
    </source>
</evidence>
<dbReference type="Pfam" id="PF08511">
    <property type="entry name" value="COQ9"/>
    <property type="match status" value="1"/>
</dbReference>
<evidence type="ECO:0000256" key="7">
    <source>
        <dbReference type="ARBA" id="ARBA00023128"/>
    </source>
</evidence>
<dbReference type="GO" id="GO:0005743">
    <property type="term" value="C:mitochondrial inner membrane"/>
    <property type="evidence" value="ECO:0007669"/>
    <property type="project" value="TreeGrafter"/>
</dbReference>
<reference evidence="10 11" key="1">
    <citation type="journal article" date="2013" name="Nat. Genet.">
        <title>The genome of the hydatid tapeworm Echinococcus granulosus.</title>
        <authorList>
            <person name="Zheng H."/>
            <person name="Zhang W."/>
            <person name="Zhang L."/>
            <person name="Zhang Z."/>
            <person name="Li J."/>
            <person name="Lu G."/>
            <person name="Zhu Y."/>
            <person name="Wang Y."/>
            <person name="Huang Y."/>
            <person name="Liu J."/>
            <person name="Kang H."/>
            <person name="Chen J."/>
            <person name="Wang L."/>
            <person name="Chen A."/>
            <person name="Yu S."/>
            <person name="Gao Z."/>
            <person name="Jin L."/>
            <person name="Gu W."/>
            <person name="Wang Z."/>
            <person name="Zhao L."/>
            <person name="Shi B."/>
            <person name="Wen H."/>
            <person name="Lin R."/>
            <person name="Jones M.K."/>
            <person name="Brejova B."/>
            <person name="Vinar T."/>
            <person name="Zhao G."/>
            <person name="McManus D.P."/>
            <person name="Chen Z."/>
            <person name="Zhou Y."/>
            <person name="Wang S."/>
        </authorList>
    </citation>
    <scope>NUCLEOTIDE SEQUENCE [LARGE SCALE GENOMIC DNA]</scope>
</reference>
<dbReference type="OrthoDB" id="619536at2759"/>
<dbReference type="STRING" id="6210.W6V2Y0"/>
<dbReference type="CTD" id="36340451"/>
<evidence type="ECO:0000313" key="10">
    <source>
        <dbReference type="EMBL" id="EUB60354.1"/>
    </source>
</evidence>
<dbReference type="AlphaFoldDB" id="W6V2Y0"/>
<evidence type="ECO:0000256" key="4">
    <source>
        <dbReference type="ARBA" id="ARBA00022688"/>
    </source>
</evidence>
<comment type="pathway">
    <text evidence="2 8">Cofactor biosynthesis; ubiquinone biosynthesis.</text>
</comment>
<dbReference type="GeneID" id="36340451"/>
<dbReference type="EMBL" id="APAU02000031">
    <property type="protein sequence ID" value="EUB60354.1"/>
    <property type="molecule type" value="Genomic_DNA"/>
</dbReference>
<dbReference type="Proteomes" id="UP000019149">
    <property type="component" value="Unassembled WGS sequence"/>
</dbReference>
<dbReference type="Gene3D" id="1.10.357.10">
    <property type="entry name" value="Tetracycline Repressor, domain 2"/>
    <property type="match status" value="1"/>
</dbReference>
<evidence type="ECO:0000256" key="6">
    <source>
        <dbReference type="ARBA" id="ARBA00023121"/>
    </source>
</evidence>
<dbReference type="PANTHER" id="PTHR21427">
    <property type="entry name" value="UBIQUINONE BIOSYNTHESIS PROTEIN COQ9, MITOCHONDRIAL"/>
    <property type="match status" value="1"/>
</dbReference>
<dbReference type="NCBIfam" id="TIGR02396">
    <property type="entry name" value="diverge_rpsU"/>
    <property type="match status" value="1"/>
</dbReference>
<keyword evidence="7 8" id="KW-0496">Mitochondrion</keyword>
<comment type="caution">
    <text evidence="10">The sequence shown here is derived from an EMBL/GenBank/DDBJ whole genome shotgun (WGS) entry which is preliminary data.</text>
</comment>
<proteinExistence type="inferred from homology"/>
<dbReference type="RefSeq" id="XP_024351550.1">
    <property type="nucleotide sequence ID" value="XM_024493985.1"/>
</dbReference>
<evidence type="ECO:0000256" key="3">
    <source>
        <dbReference type="ARBA" id="ARBA00010766"/>
    </source>
</evidence>
<evidence type="ECO:0000256" key="5">
    <source>
        <dbReference type="ARBA" id="ARBA00022946"/>
    </source>
</evidence>
<comment type="similarity">
    <text evidence="3 8">Belongs to the COQ9 family.</text>
</comment>
<name>W6V2Y0_ECHGR</name>
<dbReference type="UniPathway" id="UPA00232"/>
<dbReference type="InterPro" id="IPR012762">
    <property type="entry name" value="Ubiq_biosynth_COQ9"/>
</dbReference>
<dbReference type="InterPro" id="IPR013718">
    <property type="entry name" value="COQ9_C"/>
</dbReference>
<keyword evidence="5" id="KW-0809">Transit peptide</keyword>
<evidence type="ECO:0000256" key="8">
    <source>
        <dbReference type="RuleBase" id="RU366063"/>
    </source>
</evidence>
<evidence type="ECO:0000256" key="2">
    <source>
        <dbReference type="ARBA" id="ARBA00004749"/>
    </source>
</evidence>
<comment type="function">
    <text evidence="8">Membrane-associated protein that warps the membrane surface to access and bind aromatic isoprenes with high specificity, including ubiquinone (CoQ) isoprene intermediates and presents them directly to Coq7, therefore facilitating the Coq7-mediated hydroxylase step. Participates in the biosynthesis of coenzyme Q, also named ubiquinone, an essential lipid-soluble electron transporter for aerobic cellular respiration.</text>
</comment>
<keyword evidence="11" id="KW-1185">Reference proteome</keyword>